<dbReference type="PANTHER" id="PTHR22854">
    <property type="entry name" value="TRYPTOPHAN BIOSYNTHESIS PROTEIN"/>
    <property type="match status" value="1"/>
</dbReference>
<evidence type="ECO:0000259" key="10">
    <source>
        <dbReference type="Pfam" id="PF00218"/>
    </source>
</evidence>
<evidence type="ECO:0000313" key="12">
    <source>
        <dbReference type="Proteomes" id="UP000276055"/>
    </source>
</evidence>
<gene>
    <name evidence="9" type="primary">trpC</name>
    <name evidence="11" type="ORF">C8D78_3939</name>
</gene>
<evidence type="ECO:0000313" key="11">
    <source>
        <dbReference type="EMBL" id="RKR08127.1"/>
    </source>
</evidence>
<proteinExistence type="inferred from homology"/>
<evidence type="ECO:0000256" key="3">
    <source>
        <dbReference type="ARBA" id="ARBA00008737"/>
    </source>
</evidence>
<keyword evidence="4 9" id="KW-0028">Amino-acid biosynthesis</keyword>
<dbReference type="OrthoDB" id="9804217at2"/>
<dbReference type="HAMAP" id="MF_00134_B">
    <property type="entry name" value="IGPS_B"/>
    <property type="match status" value="1"/>
</dbReference>
<dbReference type="UniPathway" id="UPA00035">
    <property type="reaction ID" value="UER00043"/>
</dbReference>
<dbReference type="RefSeq" id="WP_120955529.1">
    <property type="nucleotide sequence ID" value="NZ_RBIR01000015.1"/>
</dbReference>
<sequence>MSVLDDINAGVREDMQARQRLVTLEELKERAAAAAPARDAWAALGGNSDPRDQLRVIAEVKRRSPSKGPLADIADPASLAAQYADGGAAVISVLTEERRFGGSLADLDAVRAAADIPLLRKDFMIDEYQIWEARAHGADLILLIVASLSDAQLREFTALSRELGMNVLVETHTVEEIERAVAAEARIIGVNVRNLKTLDVDRSVFAELAGVIPAGTLVVAESGVRDVEDVRHFASHGANAVLVGEALVSDATPRERIAEFMAAGAKAIAARA</sequence>
<comment type="caution">
    <text evidence="11">The sequence shown here is derived from an EMBL/GenBank/DDBJ whole genome shotgun (WGS) entry which is preliminary data.</text>
</comment>
<dbReference type="InterPro" id="IPR001468">
    <property type="entry name" value="Indole-3-GlycerolPSynthase_CS"/>
</dbReference>
<dbReference type="GO" id="GO:0004640">
    <property type="term" value="F:phosphoribosylanthranilate isomerase activity"/>
    <property type="evidence" value="ECO:0007669"/>
    <property type="project" value="TreeGrafter"/>
</dbReference>
<name>A0A495DWZ7_9MICC</name>
<dbReference type="EC" id="4.1.1.48" evidence="9"/>
<reference evidence="11 12" key="1">
    <citation type="submission" date="2018-10" db="EMBL/GenBank/DDBJ databases">
        <title>Genomic Encyclopedia of Type Strains, Phase IV (KMG-IV): sequencing the most valuable type-strain genomes for metagenomic binning, comparative biology and taxonomic classification.</title>
        <authorList>
            <person name="Goeker M."/>
        </authorList>
    </citation>
    <scope>NUCLEOTIDE SEQUENCE [LARGE SCALE GENOMIC DNA]</scope>
    <source>
        <strain evidence="11 12">DSM 25586</strain>
    </source>
</reference>
<dbReference type="InterPro" id="IPR013785">
    <property type="entry name" value="Aldolase_TIM"/>
</dbReference>
<protein>
    <recommendedName>
        <fullName evidence="9">Indole-3-glycerol phosphate synthase</fullName>
        <shortName evidence="9">IGPS</shortName>
        <ecNumber evidence="9">4.1.1.48</ecNumber>
    </recommendedName>
</protein>
<keyword evidence="7 9" id="KW-0057">Aromatic amino acid biosynthesis</keyword>
<feature type="domain" description="Indole-3-glycerol phosphate synthase" evidence="10">
    <location>
        <begin position="4"/>
        <end position="259"/>
    </location>
</feature>
<evidence type="ECO:0000256" key="5">
    <source>
        <dbReference type="ARBA" id="ARBA00022793"/>
    </source>
</evidence>
<comment type="similarity">
    <text evidence="3 9">Belongs to the TrpC family.</text>
</comment>
<dbReference type="AlphaFoldDB" id="A0A495DWZ7"/>
<keyword evidence="5 9" id="KW-0210">Decarboxylase</keyword>
<dbReference type="PANTHER" id="PTHR22854:SF2">
    <property type="entry name" value="INDOLE-3-GLYCEROL-PHOSPHATE SYNTHASE"/>
    <property type="match status" value="1"/>
</dbReference>
<comment type="pathway">
    <text evidence="2 9">Amino-acid biosynthesis; L-tryptophan biosynthesis; L-tryptophan from chorismate: step 4/5.</text>
</comment>
<dbReference type="Gene3D" id="3.20.20.70">
    <property type="entry name" value="Aldolase class I"/>
    <property type="match status" value="1"/>
</dbReference>
<comment type="catalytic activity">
    <reaction evidence="1 9">
        <text>1-(2-carboxyphenylamino)-1-deoxy-D-ribulose 5-phosphate + H(+) = (1S,2R)-1-C-(indol-3-yl)glycerol 3-phosphate + CO2 + H2O</text>
        <dbReference type="Rhea" id="RHEA:23476"/>
        <dbReference type="ChEBI" id="CHEBI:15377"/>
        <dbReference type="ChEBI" id="CHEBI:15378"/>
        <dbReference type="ChEBI" id="CHEBI:16526"/>
        <dbReference type="ChEBI" id="CHEBI:58613"/>
        <dbReference type="ChEBI" id="CHEBI:58866"/>
        <dbReference type="EC" id="4.1.1.48"/>
    </reaction>
</comment>
<dbReference type="FunFam" id="3.20.20.70:FF:000024">
    <property type="entry name" value="Indole-3-glycerol phosphate synthase"/>
    <property type="match status" value="1"/>
</dbReference>
<dbReference type="Proteomes" id="UP000276055">
    <property type="component" value="Unassembled WGS sequence"/>
</dbReference>
<evidence type="ECO:0000256" key="4">
    <source>
        <dbReference type="ARBA" id="ARBA00022605"/>
    </source>
</evidence>
<keyword evidence="6 9" id="KW-0822">Tryptophan biosynthesis</keyword>
<dbReference type="GO" id="GO:0000162">
    <property type="term" value="P:L-tryptophan biosynthetic process"/>
    <property type="evidence" value="ECO:0007669"/>
    <property type="project" value="UniProtKB-UniRule"/>
</dbReference>
<evidence type="ECO:0000256" key="2">
    <source>
        <dbReference type="ARBA" id="ARBA00004696"/>
    </source>
</evidence>
<dbReference type="EMBL" id="RBIR01000015">
    <property type="protein sequence ID" value="RKR08127.1"/>
    <property type="molecule type" value="Genomic_DNA"/>
</dbReference>
<dbReference type="InterPro" id="IPR045186">
    <property type="entry name" value="Indole-3-glycerol_P_synth"/>
</dbReference>
<dbReference type="NCBIfam" id="NF001369">
    <property type="entry name" value="PRK00278.1-1"/>
    <property type="match status" value="1"/>
</dbReference>
<dbReference type="GO" id="GO:0004425">
    <property type="term" value="F:indole-3-glycerol-phosphate synthase activity"/>
    <property type="evidence" value="ECO:0007669"/>
    <property type="project" value="UniProtKB-UniRule"/>
</dbReference>
<organism evidence="11 12">
    <name type="scientific">Arthrobacter oryzae</name>
    <dbReference type="NCBI Taxonomy" id="409290"/>
    <lineage>
        <taxon>Bacteria</taxon>
        <taxon>Bacillati</taxon>
        <taxon>Actinomycetota</taxon>
        <taxon>Actinomycetes</taxon>
        <taxon>Micrococcales</taxon>
        <taxon>Micrococcaceae</taxon>
        <taxon>Arthrobacter</taxon>
    </lineage>
</organism>
<evidence type="ECO:0000256" key="7">
    <source>
        <dbReference type="ARBA" id="ARBA00023141"/>
    </source>
</evidence>
<evidence type="ECO:0000256" key="1">
    <source>
        <dbReference type="ARBA" id="ARBA00001633"/>
    </source>
</evidence>
<accession>A0A495DWZ7</accession>
<dbReference type="PROSITE" id="PS00614">
    <property type="entry name" value="IGPS"/>
    <property type="match status" value="1"/>
</dbReference>
<evidence type="ECO:0000256" key="8">
    <source>
        <dbReference type="ARBA" id="ARBA00023239"/>
    </source>
</evidence>
<evidence type="ECO:0000256" key="9">
    <source>
        <dbReference type="HAMAP-Rule" id="MF_00134"/>
    </source>
</evidence>
<keyword evidence="8 9" id="KW-0456">Lyase</keyword>
<evidence type="ECO:0000256" key="6">
    <source>
        <dbReference type="ARBA" id="ARBA00022822"/>
    </source>
</evidence>
<dbReference type="CDD" id="cd00331">
    <property type="entry name" value="IGPS"/>
    <property type="match status" value="1"/>
</dbReference>
<dbReference type="InterPro" id="IPR013798">
    <property type="entry name" value="Indole-3-glycerol_P_synth_dom"/>
</dbReference>
<dbReference type="InterPro" id="IPR011060">
    <property type="entry name" value="RibuloseP-bd_barrel"/>
</dbReference>
<dbReference type="SUPFAM" id="SSF51366">
    <property type="entry name" value="Ribulose-phoshate binding barrel"/>
    <property type="match status" value="1"/>
</dbReference>
<dbReference type="NCBIfam" id="NF001377">
    <property type="entry name" value="PRK00278.2-4"/>
    <property type="match status" value="1"/>
</dbReference>
<dbReference type="Pfam" id="PF00218">
    <property type="entry name" value="IGPS"/>
    <property type="match status" value="1"/>
</dbReference>